<dbReference type="AlphaFoldDB" id="A0A6L6YGS6"/>
<organism evidence="1 2">
    <name type="scientific">Parasutterella muris</name>
    <dbReference type="NCBI Taxonomy" id="2565572"/>
    <lineage>
        <taxon>Bacteria</taxon>
        <taxon>Pseudomonadati</taxon>
        <taxon>Pseudomonadota</taxon>
        <taxon>Betaproteobacteria</taxon>
        <taxon>Burkholderiales</taxon>
        <taxon>Sutterellaceae</taxon>
        <taxon>Parasutterella</taxon>
    </lineage>
</organism>
<protein>
    <submittedName>
        <fullName evidence="1">Uncharacterized protein</fullName>
    </submittedName>
</protein>
<proteinExistence type="predicted"/>
<dbReference type="RefSeq" id="WP_160335207.1">
    <property type="nucleotide sequence ID" value="NZ_CALPCR010000002.1"/>
</dbReference>
<reference evidence="1 2" key="1">
    <citation type="submission" date="2019-12" db="EMBL/GenBank/DDBJ databases">
        <title>Microbes associate with the intestines of laboratory mice.</title>
        <authorList>
            <person name="Navarre W."/>
            <person name="Wong E."/>
        </authorList>
    </citation>
    <scope>NUCLEOTIDE SEQUENCE [LARGE SCALE GENOMIC DNA]</scope>
    <source>
        <strain evidence="1 2">NM82_D38</strain>
    </source>
</reference>
<accession>A0A6L6YGS6</accession>
<keyword evidence="2" id="KW-1185">Reference proteome</keyword>
<name>A0A6L6YGS6_9BURK</name>
<dbReference type="EMBL" id="WSRP01000015">
    <property type="protein sequence ID" value="MVX56777.1"/>
    <property type="molecule type" value="Genomic_DNA"/>
</dbReference>
<gene>
    <name evidence="1" type="ORF">E5987_06085</name>
</gene>
<sequence>MTKKSSFDFSVESPQKSPKYSPIGCAAHGCPCFIDGAGIAQRKNVCWFHDGIDPRDWGNVTFKVRRYEPLIRLANAMLYEPQKYNFLAHDGNARIEKVNRFLDRFGLDFLHIRDDLIGCNKQGQRVYRSESAYEFAYRLNRWITDEVRKGAALAGSQSGADGDDPELDPFSRLIYSLKTPKSAFTDKFA</sequence>
<evidence type="ECO:0000313" key="2">
    <source>
        <dbReference type="Proteomes" id="UP000472580"/>
    </source>
</evidence>
<dbReference type="Proteomes" id="UP000472580">
    <property type="component" value="Unassembled WGS sequence"/>
</dbReference>
<comment type="caution">
    <text evidence="1">The sequence shown here is derived from an EMBL/GenBank/DDBJ whole genome shotgun (WGS) entry which is preliminary data.</text>
</comment>
<evidence type="ECO:0000313" key="1">
    <source>
        <dbReference type="EMBL" id="MVX56777.1"/>
    </source>
</evidence>